<keyword evidence="14" id="KW-1015">Disulfide bond</keyword>
<dbReference type="InterPro" id="IPR001580">
    <property type="entry name" value="Calret/calnex"/>
</dbReference>
<feature type="chain" id="PRO_5043092103" description="Calreticulin" evidence="15">
    <location>
        <begin position="18"/>
        <end position="424"/>
    </location>
</feature>
<evidence type="ECO:0000313" key="18">
    <source>
        <dbReference type="Proteomes" id="UP001445335"/>
    </source>
</evidence>
<dbReference type="GO" id="GO:0005789">
    <property type="term" value="C:endoplasmic reticulum membrane"/>
    <property type="evidence" value="ECO:0007669"/>
    <property type="project" value="TreeGrafter"/>
</dbReference>
<evidence type="ECO:0000256" key="16">
    <source>
        <dbReference type="SAM" id="MobiDB-lite"/>
    </source>
</evidence>
<keyword evidence="4 15" id="KW-0732">Signal</keyword>
<gene>
    <name evidence="17" type="ORF">WJX81_001639</name>
</gene>
<evidence type="ECO:0000256" key="5">
    <source>
        <dbReference type="ARBA" id="ARBA00022734"/>
    </source>
</evidence>
<sequence>MKAVAWLALCCVAAVQAKVYFEEKFDDKWADRWQSSDWKRDKGEAGDWQHTAGEWYGDAEADKGIQTSPDHRFHTIWAEMPEEVDNTGKDLVVQFSVKHAQKMDCGGGYIKLIPTSSKDQMKTFGGETRYAIMFGPDICGFSTQKVHAILTDNKGRNLETKKATTCKTDELTHVYTLHLMPNNTYRILIDNEEAAKGALHEDWDFEAPKQIKDPEAKKPEDWDDRIMIEDPEDKKPEGYDDIPATIVDAEAKRPEDWDDEEDGVWEAPQLPNPDFKGPWSPNKITNPAYKGAWEAPMIDNPEYEHIPNVYKLPLLKFVGFELWQVKSGTIFDNVLVTDDAHYAEAFANATWGASKEKEMEMFNAIAKKKADEAEAKRKEEEAAREAAKGEEKDEDGDSLPQDFEALSRSVISDEEEEDEAHAEL</sequence>
<keyword evidence="3" id="KW-0479">Metal-binding</keyword>
<feature type="compositionally biased region" description="Basic and acidic residues" evidence="16">
    <location>
        <begin position="368"/>
        <end position="391"/>
    </location>
</feature>
<dbReference type="InterPro" id="IPR009033">
    <property type="entry name" value="Calreticulin/calnexin_P_dom_sf"/>
</dbReference>
<dbReference type="Pfam" id="PF00262">
    <property type="entry name" value="Calreticulin"/>
    <property type="match status" value="1"/>
</dbReference>
<dbReference type="PANTHER" id="PTHR11073">
    <property type="entry name" value="CALRETICULIN AND CALNEXIN"/>
    <property type="match status" value="1"/>
</dbReference>
<dbReference type="GO" id="GO:0051082">
    <property type="term" value="F:unfolded protein binding"/>
    <property type="evidence" value="ECO:0007669"/>
    <property type="project" value="InterPro"/>
</dbReference>
<feature type="compositionally biased region" description="Acidic residues" evidence="16">
    <location>
        <begin position="412"/>
        <end position="424"/>
    </location>
</feature>
<evidence type="ECO:0000313" key="17">
    <source>
        <dbReference type="EMBL" id="KAK9831943.1"/>
    </source>
</evidence>
<evidence type="ECO:0000256" key="2">
    <source>
        <dbReference type="ARBA" id="ARBA00010983"/>
    </source>
</evidence>
<dbReference type="GO" id="GO:0036503">
    <property type="term" value="P:ERAD pathway"/>
    <property type="evidence" value="ECO:0007669"/>
    <property type="project" value="TreeGrafter"/>
</dbReference>
<dbReference type="GO" id="GO:0030246">
    <property type="term" value="F:carbohydrate binding"/>
    <property type="evidence" value="ECO:0007669"/>
    <property type="project" value="UniProtKB-KW"/>
</dbReference>
<dbReference type="PIRSF" id="PIRSF002356">
    <property type="entry name" value="Calreticulin"/>
    <property type="match status" value="1"/>
</dbReference>
<feature type="binding site" evidence="13">
    <location>
        <position position="111"/>
    </location>
    <ligand>
        <name>an alpha-D-glucoside</name>
        <dbReference type="ChEBI" id="CHEBI:22390"/>
    </ligand>
</feature>
<feature type="binding site" evidence="13">
    <location>
        <position position="321"/>
    </location>
    <ligand>
        <name>an alpha-D-glucoside</name>
        <dbReference type="ChEBI" id="CHEBI:22390"/>
    </ligand>
</feature>
<accession>A0AAW1REE9</accession>
<evidence type="ECO:0000256" key="14">
    <source>
        <dbReference type="PIRSR" id="PIRSR002356-3"/>
    </source>
</evidence>
<evidence type="ECO:0000256" key="1">
    <source>
        <dbReference type="ARBA" id="ARBA00004319"/>
    </source>
</evidence>
<comment type="caution">
    <text evidence="17">The sequence shown here is derived from an EMBL/GenBank/DDBJ whole genome shotgun (WGS) entry which is preliminary data.</text>
</comment>
<evidence type="ECO:0000256" key="3">
    <source>
        <dbReference type="ARBA" id="ARBA00022723"/>
    </source>
</evidence>
<reference evidence="17 18" key="1">
    <citation type="journal article" date="2024" name="Nat. Commun.">
        <title>Phylogenomics reveals the evolutionary origins of lichenization in chlorophyte algae.</title>
        <authorList>
            <person name="Puginier C."/>
            <person name="Libourel C."/>
            <person name="Otte J."/>
            <person name="Skaloud P."/>
            <person name="Haon M."/>
            <person name="Grisel S."/>
            <person name="Petersen M."/>
            <person name="Berrin J.G."/>
            <person name="Delaux P.M."/>
            <person name="Dal Grande F."/>
            <person name="Keller J."/>
        </authorList>
    </citation>
    <scope>NUCLEOTIDE SEQUENCE [LARGE SCALE GENOMIC DNA]</scope>
    <source>
        <strain evidence="17 18">SAG 245.80</strain>
    </source>
</reference>
<dbReference type="FunFam" id="2.10.250.10:FF:000002">
    <property type="entry name" value="Calreticulin"/>
    <property type="match status" value="1"/>
</dbReference>
<dbReference type="InterPro" id="IPR013320">
    <property type="entry name" value="ConA-like_dom_sf"/>
</dbReference>
<evidence type="ECO:0000256" key="15">
    <source>
        <dbReference type="RuleBase" id="RU362126"/>
    </source>
</evidence>
<keyword evidence="5" id="KW-0430">Lectin</keyword>
<dbReference type="InterPro" id="IPR009169">
    <property type="entry name" value="Calreticulin"/>
</dbReference>
<dbReference type="Gene3D" id="2.10.250.10">
    <property type="entry name" value="Calreticulin/calnexin, P domain"/>
    <property type="match status" value="1"/>
</dbReference>
<dbReference type="SUPFAM" id="SSF63887">
    <property type="entry name" value="P-domain of calnexin/calreticulin"/>
    <property type="match status" value="1"/>
</dbReference>
<feature type="signal peptide" evidence="15">
    <location>
        <begin position="1"/>
        <end position="17"/>
    </location>
</feature>
<keyword evidence="8" id="KW-0862">Zinc</keyword>
<dbReference type="Gene3D" id="2.60.120.200">
    <property type="match status" value="1"/>
</dbReference>
<evidence type="ECO:0000256" key="10">
    <source>
        <dbReference type="ARBA" id="ARBA00023186"/>
    </source>
</evidence>
<dbReference type="Proteomes" id="UP001445335">
    <property type="component" value="Unassembled WGS sequence"/>
</dbReference>
<dbReference type="PANTHER" id="PTHR11073:SF2">
    <property type="entry name" value="CALRETICULIN"/>
    <property type="match status" value="1"/>
</dbReference>
<keyword evidence="6" id="KW-0677">Repeat</keyword>
<dbReference type="PROSITE" id="PS00804">
    <property type="entry name" value="CALRETICULIN_2"/>
    <property type="match status" value="1"/>
</dbReference>
<evidence type="ECO:0000256" key="6">
    <source>
        <dbReference type="ARBA" id="ARBA00022737"/>
    </source>
</evidence>
<evidence type="ECO:0000256" key="4">
    <source>
        <dbReference type="ARBA" id="ARBA00022729"/>
    </source>
</evidence>
<evidence type="ECO:0000256" key="11">
    <source>
        <dbReference type="ARBA" id="ARBA00037091"/>
    </source>
</evidence>
<keyword evidence="7 12" id="KW-0256">Endoplasmic reticulum</keyword>
<evidence type="ECO:0000256" key="12">
    <source>
        <dbReference type="PIRNR" id="PIRNR002356"/>
    </source>
</evidence>
<proteinExistence type="inferred from homology"/>
<keyword evidence="18" id="KW-1185">Reference proteome</keyword>
<keyword evidence="9" id="KW-0106">Calcium</keyword>
<feature type="binding site" evidence="13">
    <location>
        <position position="137"/>
    </location>
    <ligand>
        <name>an alpha-D-glucoside</name>
        <dbReference type="ChEBI" id="CHEBI:22390"/>
    </ligand>
</feature>
<dbReference type="AlphaFoldDB" id="A0AAW1REE9"/>
<comment type="function">
    <text evidence="11">Molecular calcium-binding chaperone promoting folding, oligomeric assembly and quality control in the ER via the calreticulin/calnexin cycle. This lectin may interact transiently with almost all of the monoglucosylated glycoproteins that are synthesized in the ER.</text>
</comment>
<dbReference type="EMBL" id="JALJOU010000043">
    <property type="protein sequence ID" value="KAK9831943.1"/>
    <property type="molecule type" value="Genomic_DNA"/>
</dbReference>
<dbReference type="SUPFAM" id="SSF49899">
    <property type="entry name" value="Concanavalin A-like lectins/glucanases"/>
    <property type="match status" value="1"/>
</dbReference>
<feature type="disulfide bond" evidence="14">
    <location>
        <begin position="105"/>
        <end position="139"/>
    </location>
</feature>
<comment type="similarity">
    <text evidence="2 12 15">Belongs to the calreticulin family.</text>
</comment>
<keyword evidence="10 12" id="KW-0143">Chaperone</keyword>
<dbReference type="GO" id="GO:0006457">
    <property type="term" value="P:protein folding"/>
    <property type="evidence" value="ECO:0007669"/>
    <property type="project" value="InterPro"/>
</dbReference>
<organism evidence="17 18">
    <name type="scientific">Elliptochloris bilobata</name>
    <dbReference type="NCBI Taxonomy" id="381761"/>
    <lineage>
        <taxon>Eukaryota</taxon>
        <taxon>Viridiplantae</taxon>
        <taxon>Chlorophyta</taxon>
        <taxon>core chlorophytes</taxon>
        <taxon>Trebouxiophyceae</taxon>
        <taxon>Trebouxiophyceae incertae sedis</taxon>
        <taxon>Elliptochloris clade</taxon>
        <taxon>Elliptochloris</taxon>
    </lineage>
</organism>
<comment type="subcellular location">
    <subcellularLocation>
        <location evidence="1 12">Endoplasmic reticulum lumen</location>
    </subcellularLocation>
</comment>
<evidence type="ECO:0000256" key="9">
    <source>
        <dbReference type="ARBA" id="ARBA00022837"/>
    </source>
</evidence>
<evidence type="ECO:0000256" key="13">
    <source>
        <dbReference type="PIRSR" id="PIRSR002356-1"/>
    </source>
</evidence>
<feature type="binding site" evidence="13">
    <location>
        <position position="130"/>
    </location>
    <ligand>
        <name>an alpha-D-glucoside</name>
        <dbReference type="ChEBI" id="CHEBI:22390"/>
    </ligand>
</feature>
<dbReference type="GO" id="GO:0005509">
    <property type="term" value="F:calcium ion binding"/>
    <property type="evidence" value="ECO:0007669"/>
    <property type="project" value="InterPro"/>
</dbReference>
<feature type="region of interest" description="Disordered" evidence="16">
    <location>
        <begin position="368"/>
        <end position="424"/>
    </location>
</feature>
<name>A0AAW1REE9_9CHLO</name>
<evidence type="ECO:0000256" key="7">
    <source>
        <dbReference type="ARBA" id="ARBA00022824"/>
    </source>
</evidence>
<evidence type="ECO:0000256" key="8">
    <source>
        <dbReference type="ARBA" id="ARBA00022833"/>
    </source>
</evidence>
<dbReference type="GO" id="GO:0005788">
    <property type="term" value="C:endoplasmic reticulum lumen"/>
    <property type="evidence" value="ECO:0007669"/>
    <property type="project" value="UniProtKB-SubCell"/>
</dbReference>
<feature type="binding site" evidence="13">
    <location>
        <position position="109"/>
    </location>
    <ligand>
        <name>an alpha-D-glucoside</name>
        <dbReference type="ChEBI" id="CHEBI:22390"/>
    </ligand>
</feature>
<dbReference type="PRINTS" id="PR00626">
    <property type="entry name" value="CALRETICULIN"/>
</dbReference>
<dbReference type="FunFam" id="2.60.120.200:FF:000018">
    <property type="entry name" value="Calreticulin 1b"/>
    <property type="match status" value="1"/>
</dbReference>
<protein>
    <recommendedName>
        <fullName evidence="12">Calreticulin</fullName>
    </recommendedName>
</protein>
<dbReference type="InterPro" id="IPR018124">
    <property type="entry name" value="Calret/calnex_CS"/>
</dbReference>